<name>A0AB74EPZ2_NEIGO</name>
<proteinExistence type="predicted"/>
<comment type="caution">
    <text evidence="1">The sequence shown here is derived from an EMBL/GenBank/DDBJ whole genome shotgun (WGS) entry which is preliminary data.</text>
</comment>
<reference evidence="1 2" key="1">
    <citation type="submission" date="2016-09" db="EMBL/GenBank/DDBJ databases">
        <authorList>
            <person name="Kumanski S."/>
            <person name="Beatrice B."/>
        </authorList>
    </citation>
    <scope>NUCLEOTIDE SEQUENCE [LARGE SCALE GENOMIC DNA]</scope>
    <source>
        <strain evidence="1">Mankind</strain>
    </source>
</reference>
<accession>A0AB74EPZ2</accession>
<sequence>MQESVTPNYNVTTEGADTLKSLRYQGLHIETNNLESGVRITSTEGEKAV</sequence>
<dbReference type="EMBL" id="FMTB01000010">
    <property type="protein sequence ID" value="SCW10295.1"/>
    <property type="molecule type" value="Genomic_DNA"/>
</dbReference>
<organism evidence="1 2">
    <name type="scientific">Neisseria gonorrhoeae</name>
    <dbReference type="NCBI Taxonomy" id="485"/>
    <lineage>
        <taxon>Bacteria</taxon>
        <taxon>Pseudomonadati</taxon>
        <taxon>Pseudomonadota</taxon>
        <taxon>Betaproteobacteria</taxon>
        <taxon>Neisseriales</taxon>
        <taxon>Neisseriaceae</taxon>
        <taxon>Neisseria</taxon>
    </lineage>
</organism>
<dbReference type="AlphaFoldDB" id="A0AB74EPZ2"/>
<evidence type="ECO:0000313" key="1">
    <source>
        <dbReference type="EMBL" id="SCW10295.1"/>
    </source>
</evidence>
<dbReference type="Proteomes" id="UP000182484">
    <property type="component" value="Unassembled WGS sequence"/>
</dbReference>
<protein>
    <submittedName>
        <fullName evidence="1">Identified by MetaGeneAnnotator</fullName>
    </submittedName>
</protein>
<evidence type="ECO:0000313" key="2">
    <source>
        <dbReference type="Proteomes" id="UP000182484"/>
    </source>
</evidence>
<gene>
    <name evidence="1" type="ORF">ESCNG_180034</name>
</gene>